<dbReference type="InterPro" id="IPR050339">
    <property type="entry name" value="CC_SR_Kinase"/>
</dbReference>
<dbReference type="PROSITE" id="PS50011">
    <property type="entry name" value="PROTEIN_KINASE_DOM"/>
    <property type="match status" value="1"/>
</dbReference>
<keyword evidence="3" id="KW-0418">Kinase</keyword>
<feature type="region of interest" description="Disordered" evidence="6">
    <location>
        <begin position="1"/>
        <end position="28"/>
    </location>
</feature>
<evidence type="ECO:0000256" key="3">
    <source>
        <dbReference type="ARBA" id="ARBA00022777"/>
    </source>
</evidence>
<dbReference type="InterPro" id="IPR000719">
    <property type="entry name" value="Prot_kinase_dom"/>
</dbReference>
<dbReference type="SUPFAM" id="SSF56112">
    <property type="entry name" value="Protein kinase-like (PK-like)"/>
    <property type="match status" value="1"/>
</dbReference>
<dbReference type="Pfam" id="PF00069">
    <property type="entry name" value="Pkinase"/>
    <property type="match status" value="1"/>
</dbReference>
<dbReference type="AlphaFoldDB" id="A0A6P7H8Q7"/>
<dbReference type="PROSITE" id="PS00108">
    <property type="entry name" value="PROTEIN_KINASE_ST"/>
    <property type="match status" value="1"/>
</dbReference>
<dbReference type="Gene3D" id="1.10.510.10">
    <property type="entry name" value="Transferase(Phosphotransferase) domain 1"/>
    <property type="match status" value="1"/>
</dbReference>
<dbReference type="Gene3D" id="3.30.200.20">
    <property type="entry name" value="Phosphorylase Kinase, domain 1"/>
    <property type="match status" value="1"/>
</dbReference>
<gene>
    <name evidence="8" type="primary">LOC114345705</name>
</gene>
<evidence type="ECO:0000313" key="8">
    <source>
        <dbReference type="RefSeq" id="XP_028152300.1"/>
    </source>
</evidence>
<evidence type="ECO:0000256" key="6">
    <source>
        <dbReference type="SAM" id="MobiDB-lite"/>
    </source>
</evidence>
<evidence type="ECO:0000256" key="4">
    <source>
        <dbReference type="ARBA" id="ARBA00022840"/>
    </source>
</evidence>
<dbReference type="PANTHER" id="PTHR11042:SF190">
    <property type="entry name" value="MITOSIS INHIBITOR PROTEIN KINASE MIK1"/>
    <property type="match status" value="1"/>
</dbReference>
<name>A0A6P7H8Q7_DIAVI</name>
<evidence type="ECO:0000256" key="1">
    <source>
        <dbReference type="ARBA" id="ARBA00022679"/>
    </source>
</evidence>
<dbReference type="InterPro" id="IPR008271">
    <property type="entry name" value="Ser/Thr_kinase_AS"/>
</dbReference>
<dbReference type="InterPro" id="IPR011009">
    <property type="entry name" value="Kinase-like_dom_sf"/>
</dbReference>
<keyword evidence="4" id="KW-0067">ATP-binding</keyword>
<dbReference type="PANTHER" id="PTHR11042">
    <property type="entry name" value="EUKARYOTIC TRANSLATION INITIATION FACTOR 2-ALPHA KINASE EIF2-ALPHA KINASE -RELATED"/>
    <property type="match status" value="1"/>
</dbReference>
<comment type="similarity">
    <text evidence="5">Belongs to the protein kinase superfamily. Ser/Thr protein kinase family. GCN2 subfamily.</text>
</comment>
<dbReference type="GO" id="GO:0005634">
    <property type="term" value="C:nucleus"/>
    <property type="evidence" value="ECO:0007669"/>
    <property type="project" value="TreeGrafter"/>
</dbReference>
<dbReference type="SMART" id="SM00220">
    <property type="entry name" value="S_TKc"/>
    <property type="match status" value="1"/>
</dbReference>
<dbReference type="GO" id="GO:0004672">
    <property type="term" value="F:protein kinase activity"/>
    <property type="evidence" value="ECO:0007669"/>
    <property type="project" value="InterPro"/>
</dbReference>
<protein>
    <submittedName>
        <fullName evidence="8">Wee1-like protein kinase</fullName>
    </submittedName>
</protein>
<organism evidence="8">
    <name type="scientific">Diabrotica virgifera virgifera</name>
    <name type="common">western corn rootworm</name>
    <dbReference type="NCBI Taxonomy" id="50390"/>
    <lineage>
        <taxon>Eukaryota</taxon>
        <taxon>Metazoa</taxon>
        <taxon>Ecdysozoa</taxon>
        <taxon>Arthropoda</taxon>
        <taxon>Hexapoda</taxon>
        <taxon>Insecta</taxon>
        <taxon>Pterygota</taxon>
        <taxon>Neoptera</taxon>
        <taxon>Endopterygota</taxon>
        <taxon>Coleoptera</taxon>
        <taxon>Polyphaga</taxon>
        <taxon>Cucujiformia</taxon>
        <taxon>Chrysomeloidea</taxon>
        <taxon>Chrysomelidae</taxon>
        <taxon>Galerucinae</taxon>
        <taxon>Diabroticina</taxon>
        <taxon>Diabroticites</taxon>
        <taxon>Diabrotica</taxon>
    </lineage>
</organism>
<proteinExistence type="inferred from homology"/>
<evidence type="ECO:0000256" key="2">
    <source>
        <dbReference type="ARBA" id="ARBA00022741"/>
    </source>
</evidence>
<reference evidence="8" key="1">
    <citation type="submission" date="2025-08" db="UniProtKB">
        <authorList>
            <consortium name="RefSeq"/>
        </authorList>
    </citation>
    <scope>IDENTIFICATION</scope>
    <source>
        <tissue evidence="8">Whole insect</tissue>
    </source>
</reference>
<evidence type="ECO:0000259" key="7">
    <source>
        <dbReference type="PROSITE" id="PS50011"/>
    </source>
</evidence>
<feature type="compositionally biased region" description="Basic and acidic residues" evidence="6">
    <location>
        <begin position="1"/>
        <end position="10"/>
    </location>
</feature>
<sequence>MFKDPGEKKTGAVLKRSFKKAEPPKKAATPAYGLKPVSLEPHYNTPYYRKDYTELKYAGTGCFGSVVHVIDNFTELKYAVKKTRFPLNCSYWNHETENNRKVGFGFHPNILKFYKSWKESTEIESMVYMVIEPCQITLSKFATDKKDALKEAVLWDCLLDIGNALQYLHKRSLVHYDVKEDNIMLFRKSFKLGDFGCTYDLEETENLEYLDEISPVPSD</sequence>
<keyword evidence="2" id="KW-0547">Nucleotide-binding</keyword>
<dbReference type="InParanoid" id="A0A6P7H8Q7"/>
<evidence type="ECO:0000256" key="5">
    <source>
        <dbReference type="ARBA" id="ARBA00037982"/>
    </source>
</evidence>
<keyword evidence="1" id="KW-0808">Transferase</keyword>
<dbReference type="GO" id="GO:0005524">
    <property type="term" value="F:ATP binding"/>
    <property type="evidence" value="ECO:0007669"/>
    <property type="project" value="UniProtKB-KW"/>
</dbReference>
<accession>A0A6P7H8Q7</accession>
<dbReference type="GO" id="GO:0005737">
    <property type="term" value="C:cytoplasm"/>
    <property type="evidence" value="ECO:0007669"/>
    <property type="project" value="TreeGrafter"/>
</dbReference>
<dbReference type="RefSeq" id="XP_028152300.1">
    <property type="nucleotide sequence ID" value="XM_028296499.1"/>
</dbReference>
<feature type="domain" description="Protein kinase" evidence="7">
    <location>
        <begin position="52"/>
        <end position="219"/>
    </location>
</feature>